<dbReference type="Pfam" id="PF18413">
    <property type="entry name" value="Neuraminidase"/>
    <property type="match status" value="1"/>
</dbReference>
<dbReference type="SUPFAM" id="SSF47090">
    <property type="entry name" value="PGBD-like"/>
    <property type="match status" value="4"/>
</dbReference>
<proteinExistence type="predicted"/>
<evidence type="ECO:0000259" key="2">
    <source>
        <dbReference type="Pfam" id="PF18276"/>
    </source>
</evidence>
<dbReference type="RefSeq" id="WP_219859516.1">
    <property type="nucleotide sequence ID" value="NZ_MWQA01000001.1"/>
</dbReference>
<accession>A0A8E2IV92</accession>
<dbReference type="GeneID" id="66600363"/>
<feature type="domain" description="Peptidoglycan binding-like" evidence="1">
    <location>
        <begin position="194"/>
        <end position="227"/>
    </location>
</feature>
<dbReference type="InterPro" id="IPR041079">
    <property type="entry name" value="Neuraminidase-like"/>
</dbReference>
<evidence type="ECO:0000259" key="1">
    <source>
        <dbReference type="Pfam" id="PF01471"/>
    </source>
</evidence>
<dbReference type="Pfam" id="PF20220">
    <property type="entry name" value="ABC_toxin_N"/>
    <property type="match status" value="1"/>
</dbReference>
<dbReference type="InterPro" id="IPR040840">
    <property type="entry name" value="TcA_TcB_BD"/>
</dbReference>
<evidence type="ECO:0008006" key="7">
    <source>
        <dbReference type="Google" id="ProtNLM"/>
    </source>
</evidence>
<dbReference type="Pfam" id="PF18276">
    <property type="entry name" value="TcA_TcB_BD"/>
    <property type="match status" value="1"/>
</dbReference>
<dbReference type="InterPro" id="IPR036365">
    <property type="entry name" value="PGBD-like_sf"/>
</dbReference>
<feature type="domain" description="ABC toxin N-terminal" evidence="4">
    <location>
        <begin position="1645"/>
        <end position="1790"/>
    </location>
</feature>
<dbReference type="InterPro" id="IPR036366">
    <property type="entry name" value="PGBDSf"/>
</dbReference>
<feature type="domain" description="Neuraminidase-like" evidence="3">
    <location>
        <begin position="1820"/>
        <end position="1952"/>
    </location>
</feature>
<feature type="domain" description="Peptidoglycan binding-like" evidence="1">
    <location>
        <begin position="264"/>
        <end position="322"/>
    </location>
</feature>
<reference evidence="5 6" key="1">
    <citation type="submission" date="2017-02" db="EMBL/GenBank/DDBJ databases">
        <title>Mycobacterium kansasii genomes.</title>
        <authorList>
            <person name="Borowka P."/>
            <person name="Strapagiel D."/>
            <person name="Marciniak B."/>
            <person name="Lach J."/>
            <person name="Bakula Z."/>
            <person name="Van Ingen J."/>
            <person name="Safianowska A."/>
            <person name="Brzostek A."/>
            <person name="Dziadek J."/>
            <person name="Jagielski T."/>
        </authorList>
    </citation>
    <scope>NUCLEOTIDE SEQUENCE [LARGE SCALE GENOMIC DNA]</scope>
    <source>
        <strain evidence="5 6">12MK</strain>
    </source>
</reference>
<dbReference type="InterPro" id="IPR046839">
    <property type="entry name" value="ABC_toxin_N"/>
</dbReference>
<feature type="domain" description="Tc toxin complex TcA C-terminal TcB-binding" evidence="2">
    <location>
        <begin position="2741"/>
        <end position="3029"/>
    </location>
</feature>
<comment type="caution">
    <text evidence="5">The sequence shown here is derived from an EMBL/GenBank/DDBJ whole genome shotgun (WGS) entry which is preliminary data.</text>
</comment>
<organism evidence="5 6">
    <name type="scientific">Mycobacterium persicum</name>
    <dbReference type="NCBI Taxonomy" id="1487726"/>
    <lineage>
        <taxon>Bacteria</taxon>
        <taxon>Bacillati</taxon>
        <taxon>Actinomycetota</taxon>
        <taxon>Actinomycetes</taxon>
        <taxon>Mycobacteriales</taxon>
        <taxon>Mycobacteriaceae</taxon>
        <taxon>Mycobacterium</taxon>
    </lineage>
</organism>
<feature type="domain" description="Peptidoglycan binding-like" evidence="1">
    <location>
        <begin position="26"/>
        <end position="82"/>
    </location>
</feature>
<evidence type="ECO:0000313" key="6">
    <source>
        <dbReference type="Proteomes" id="UP000192335"/>
    </source>
</evidence>
<gene>
    <name evidence="5" type="ORF">B4U45_23465</name>
</gene>
<dbReference type="InterPro" id="IPR002477">
    <property type="entry name" value="Peptidoglycan-bd-like"/>
</dbReference>
<evidence type="ECO:0000313" key="5">
    <source>
        <dbReference type="EMBL" id="ORC09113.1"/>
    </source>
</evidence>
<dbReference type="Proteomes" id="UP000192335">
    <property type="component" value="Unassembled WGS sequence"/>
</dbReference>
<name>A0A8E2IV92_9MYCO</name>
<dbReference type="EMBL" id="MWQA01000001">
    <property type="protein sequence ID" value="ORC09113.1"/>
    <property type="molecule type" value="Genomic_DNA"/>
</dbReference>
<dbReference type="Pfam" id="PF01471">
    <property type="entry name" value="PG_binding_1"/>
    <property type="match status" value="3"/>
</dbReference>
<protein>
    <recommendedName>
        <fullName evidence="7">Peptidoglycan binding-like domain-containing protein</fullName>
    </recommendedName>
</protein>
<evidence type="ECO:0000259" key="4">
    <source>
        <dbReference type="Pfam" id="PF20220"/>
    </source>
</evidence>
<sequence>MPLDSKLKLDDIARLQTPGAAPTKHRVELLHQALGTLGLPVDPGEVDEAKLGKTTTAAVKVLQERAGLDQTGKFNKSTVDALKVHVEDQLLTATSYRAGRIQQLLTDAGVTVEAGELKTRTFGPSTRDQLKEFATQAGLRDDGLVTQDVITALRAHALTRKLSSKTQTSKLQKTMLRAAWARNIDLHIDGTEMRTKELGPSTQAAIRTLQARFGLPATGTVDPETFDRVHAAAASKPRKPVLVSAPDPTALKPIPRALRLNATNKDVPVLQRTLAFLGHGVNETEFKETRFGASTRGAVLAFQKSAGLPETGHVDKVTLAALNQAVIRANPAAAATTARIRGTVRDTAWAGIKGASVELRTRAIGDAGVVLGQRTTLANGFFDLPYTPPVDAATGKSVSPLLLTVIYRDPAGAEIGRKNLVNPSPMAWANFTQGDRPYAGPSDYEVRLAAISAAAKGAPLILLTETADHPDISHVALACGLAQDDVMRMVLAARVSSKLAGGALDIAGVYAFLEQSLPPSLPAELLASTNEWELIDQLVESTANGIVFMESPLQEAALDSALAETLTPAPVGARRAAITAALAANRTAFALHKPLLVGNGNLASVLGTSSIPADQFDTVAEVFVTSRGFGAQFWADVNAALPGLDTQVQDFKQSVDVGLVVKNHLPTMTFMKEKIADPADTRVNSARDLAKLTPQEWSDYISANGNAIPDGTDGASLPARRETFARTLAAQSERIFPTVAFVAEVGRSTQTALTKVDQVAALVDAHEELNLRTDNVDGFVASNAIAVDDDVRADLRVLQRAHRLAPTAATGRALLDNHLHSSMQILSVGKAELVTKLGASGVDQPTALSIHGYAMFQYANVLQRLGDFRAEIHQSDPAAVVPQAVTAAERADLLGQIPDLELLFGPLDVCDCAHCASVYGPAAYLADLLRFLDAHPSQVAGRTVREILTDRRPDLVTTKLNCPNTETAVPYIDLVCEILEAAVTGADPDGQTTRPAEELRAVPEHQRDGAYDTLRTADFPMTGVFDLWQEDTRMLLEHLGVPRWRLMGVFGDPDADAASIAAEQLGISSHETSIITTAAATSVAQQKFWGLDPDRAEIPVLDVMGHAHLRYQQILVLRTLTWINPPGAPAPLQLARPVGSASLDDQRLTGITVDTLDRIHRLLRLWRHVPWDLWELDLLVRTARIGGGAVNGPALVALRDAAQLQSHLNVPVETLVSWFGDLPRQGRPDPADPTEAAMSAYAALFCNPAVLNPPDPAFAAPGGGALAADRHPALLAALSVTESELTQLLAKVGATFDVEHLSALVRWSTLARGLGMRVTELLALATLVESVVADPFAAPAALLEFLDVRDVIRTVGIAPAELDALLHARPDSPYLPGDDATTDAVRTLRESLRTAAPDSRAGAAISHVATTFGVPAEHAALLMNGLTVTGEPLATRFTDAAIDAHDDAGNYVTELSAAAQPALYTSYALLHKVVRLMHVHGVTALDDLRWLLDNAADVGVLAFGDLPVSAEPPADRFGDWLALARLRLLRATVPSAPEVLRLGSKPASTLAQLRTAAAGFGLSADDLAKLDGGRRAPYRDLSFLNRLCAAAAQIKRLGVSATTCFAWADRDTDAVQADIARQVRQAAKSKYEAAAWLSTVTPMQDNLRERKRDGLLAHLIEKSLRAESPSVTVDGKVYVNRKYWRNSEDVFNYFLIDVDMSACQLTSRIQEAISAVQTFVQRCLLNVEKPEVLISGAERADQVSLDAWSQWKWMKNYRIWEANRKIFLYPENWIEPALRDDKSPFFVELENELLQGDITDARAETALRHYLEKVHEVHDLEVVGMYHDVDDDSPFDNLPPSINRVHVVGRTRTDTPSYFYRSFDLNTGAWAAWERIDLDITGEHVVPVVYNRALHLFWLVITDKPQKVRRQPAAQQTTSTSDAPEPPKQLEIKLAWSVRREDGWSPRRVTPNPLVHPWQRPAGSYTLKPRYKSRENQLWLDLYVSTSLEFNNTKFYDPYTGQFAYLTGTRFDETARPWHSSSFVFDGNVVATKLKPLRGHYHVLDAAGLASPTLTQTTSYQYVHDAADDRGRMVLALTGGYEIAPRMALPEGMHFQTNRLVNNTYKMNSGRLSVLESGASVALLNAARTPFSLSFSTHHVQLDTAAYERSPFFYSDTGRTYFVESEWVTVQQSSTEAVQRLRYRFAPFSHQYTALFLRELNRGGVPGLLRRAIQRFPQTFYPTNSFNFGSYQPTSAAIAEPTAQTDIVDFSPRGATSIYNWELFFHAPFLIACKLTANQRFEEAMKWFHYVFDPTDTEQLSAPQRFWVTKPFFDMGDAEIRKQRIQSILDNVESHAPEVRAWKNDPFKPFLVARTRPVAFQKAVVMKYIDNLIAWGDQLYRMDTLESINEARMLYVLAHELLGRRPEHVPAAPRADQSYAELTASSPLDPFGNKRVDVLLENFVARPATVVDAPPGTPPLPELPLLYFGIPANDQLEQYWTTVEGRLFQIRHCMNLAGQVRQLPPFAPPIDPAVLVRAVAAGVDLDSVLAPSGAAASPYRFRTLVGKALEVCAEVRVLGQQMIGALEKRDAEALALLTAGNDVALQDAITLIRKQQITEANLAAAAMEKGFDAIDERIAYFGGIPRMNDWETAGVVVHGLGLISEILATVLSAVAGPSHLIPQIEAGAAGFGGSPTLTVKFGGTNVGSAASSFAALFNGLAGILHQGGHMLETQGMYTRQHDRNQHEFTVAQKDRAHLSAQLEASKVRITIAEKELEAHELHIDHVGATAEYLKSKYTNQQLYDWMVGQLATVYFRAYQLAFDLGKQAERAFEYELGADPSRPTFVQFGYWDSLKKGLLAGERLTADLRRMEAAYLDTNRRRLELTRSFSLAAIDPMALVALRSSGSCNVTFGEWLYDLDHPGHFQRRLRSVAISVPCVTGPYTNVNATLTLTGNGVRLIDDPGGDYGDPLVTEDARRFAAENVPVTMIATSHGRADSGMFDVRGDDDRYLPFEGAGAVSKWAIALKKEHNQFDLATVTDVILHIEYTALPGSAALAAAATTALNTKLPKNGARLLALDAEFAGAWYRFEHPDAGAEQIFAIDVGMQQVPFAIRRAAGSTGLVVTRADLVVESAATQPFDVRVAGPGNDLGDSVPLTVDGSFGDLFHAVVTPGPGTPVLGAWQLSIKRQADDDFTSLPAGLVTHAYLVLQFGTP</sequence>
<evidence type="ECO:0000259" key="3">
    <source>
        <dbReference type="Pfam" id="PF18413"/>
    </source>
</evidence>
<dbReference type="Gene3D" id="1.10.101.10">
    <property type="entry name" value="PGBD-like superfamily/PGBD"/>
    <property type="match status" value="3"/>
</dbReference>